<comment type="caution">
    <text evidence="2">The sequence shown here is derived from an EMBL/GenBank/DDBJ whole genome shotgun (WGS) entry which is preliminary data.</text>
</comment>
<sequence>MKKIYLLSFLFLLCFAACKNDKKVEAITEMSKTFAFSDTLKLDTFKVALTGQKSADMMLNFTIKNFNGKKIYQKSLTATELLKSYLDSEDLKKENDKIAFINKQINAFFTEEHFLEPAVTEQQELDTNTPDEAFYNELKQTQFNGFYYSLGKDKSIYIAWSTKEQRVKTYYKCC</sequence>
<feature type="chain" id="PRO_5020336769" description="Lipoprotein" evidence="1">
    <location>
        <begin position="20"/>
        <end position="174"/>
    </location>
</feature>
<evidence type="ECO:0000313" key="3">
    <source>
        <dbReference type="Proteomes" id="UP000310477"/>
    </source>
</evidence>
<protein>
    <recommendedName>
        <fullName evidence="4">Lipoprotein</fullName>
    </recommendedName>
</protein>
<keyword evidence="3" id="KW-1185">Reference proteome</keyword>
<accession>A0A4U1C031</accession>
<gene>
    <name evidence="2" type="ORF">FA045_13560</name>
</gene>
<reference evidence="2 3" key="1">
    <citation type="submission" date="2019-04" db="EMBL/GenBank/DDBJ databases">
        <title>Pedobacter sp. AR-2-6 sp. nov., isolated from Arctic soil.</title>
        <authorList>
            <person name="Dahal R.H."/>
            <person name="Kim D.-U."/>
        </authorList>
    </citation>
    <scope>NUCLEOTIDE SEQUENCE [LARGE SCALE GENOMIC DNA]</scope>
    <source>
        <strain evidence="2 3">AR-2-6</strain>
    </source>
</reference>
<evidence type="ECO:0000256" key="1">
    <source>
        <dbReference type="SAM" id="SignalP"/>
    </source>
</evidence>
<organism evidence="2 3">
    <name type="scientific">Pedobacter cryotolerans</name>
    <dbReference type="NCBI Taxonomy" id="2571270"/>
    <lineage>
        <taxon>Bacteria</taxon>
        <taxon>Pseudomonadati</taxon>
        <taxon>Bacteroidota</taxon>
        <taxon>Sphingobacteriia</taxon>
        <taxon>Sphingobacteriales</taxon>
        <taxon>Sphingobacteriaceae</taxon>
        <taxon>Pedobacter</taxon>
    </lineage>
</organism>
<dbReference type="Proteomes" id="UP000310477">
    <property type="component" value="Unassembled WGS sequence"/>
</dbReference>
<keyword evidence="1" id="KW-0732">Signal</keyword>
<dbReference type="AlphaFoldDB" id="A0A4U1C031"/>
<dbReference type="RefSeq" id="WP_136877626.1">
    <property type="nucleotide sequence ID" value="NZ_SWBO01000008.1"/>
</dbReference>
<proteinExistence type="predicted"/>
<evidence type="ECO:0000313" key="2">
    <source>
        <dbReference type="EMBL" id="TKB98345.1"/>
    </source>
</evidence>
<dbReference type="EMBL" id="SWBO01000008">
    <property type="protein sequence ID" value="TKB98345.1"/>
    <property type="molecule type" value="Genomic_DNA"/>
</dbReference>
<name>A0A4U1C031_9SPHI</name>
<evidence type="ECO:0008006" key="4">
    <source>
        <dbReference type="Google" id="ProtNLM"/>
    </source>
</evidence>
<feature type="signal peptide" evidence="1">
    <location>
        <begin position="1"/>
        <end position="19"/>
    </location>
</feature>
<dbReference type="OrthoDB" id="886332at2"/>